<gene>
    <name evidence="2" type="ORF">LMH87_002427</name>
</gene>
<evidence type="ECO:0000313" key="2">
    <source>
        <dbReference type="EMBL" id="KAJ4147933.1"/>
    </source>
</evidence>
<feature type="signal peptide" evidence="1">
    <location>
        <begin position="1"/>
        <end position="20"/>
    </location>
</feature>
<name>A0A9W8Q8H4_AKAMU</name>
<dbReference type="EMBL" id="JAJHUN010000010">
    <property type="protein sequence ID" value="KAJ4147933.1"/>
    <property type="molecule type" value="Genomic_DNA"/>
</dbReference>
<evidence type="ECO:0000256" key="1">
    <source>
        <dbReference type="SAM" id="SignalP"/>
    </source>
</evidence>
<dbReference type="KEGG" id="amus:LMH87_002427"/>
<organism evidence="2 3">
    <name type="scientific">Akanthomyces muscarius</name>
    <name type="common">Entomopathogenic fungus</name>
    <name type="synonym">Lecanicillium muscarium</name>
    <dbReference type="NCBI Taxonomy" id="2231603"/>
    <lineage>
        <taxon>Eukaryota</taxon>
        <taxon>Fungi</taxon>
        <taxon>Dikarya</taxon>
        <taxon>Ascomycota</taxon>
        <taxon>Pezizomycotina</taxon>
        <taxon>Sordariomycetes</taxon>
        <taxon>Hypocreomycetidae</taxon>
        <taxon>Hypocreales</taxon>
        <taxon>Cordycipitaceae</taxon>
        <taxon>Akanthomyces</taxon>
    </lineage>
</organism>
<reference evidence="2" key="1">
    <citation type="journal article" date="2023" name="Access Microbiol">
        <title>De-novo genome assembly for Akanthomyces muscarius, a biocontrol agent of insect agricultural pests.</title>
        <authorList>
            <person name="Erdos Z."/>
            <person name="Studholme D.J."/>
            <person name="Raymond B."/>
            <person name="Sharma M."/>
        </authorList>
    </citation>
    <scope>NUCLEOTIDE SEQUENCE</scope>
    <source>
        <strain evidence="2">Ve6</strain>
    </source>
</reference>
<evidence type="ECO:0000313" key="3">
    <source>
        <dbReference type="Proteomes" id="UP001144673"/>
    </source>
</evidence>
<dbReference type="AlphaFoldDB" id="A0A9W8Q8H4"/>
<comment type="caution">
    <text evidence="2">The sequence shown here is derived from an EMBL/GenBank/DDBJ whole genome shotgun (WGS) entry which is preliminary data.</text>
</comment>
<accession>A0A9W8Q8H4</accession>
<proteinExistence type="predicted"/>
<keyword evidence="3" id="KW-1185">Reference proteome</keyword>
<dbReference type="GeneID" id="80889586"/>
<feature type="chain" id="PRO_5040936024" evidence="1">
    <location>
        <begin position="21"/>
        <end position="186"/>
    </location>
</feature>
<keyword evidence="1" id="KW-0732">Signal</keyword>
<sequence length="186" mass="19167">MKFNTLALPAVAVLFWGVASEEVNKAADGNWCPACSGVKYTDPKTNCVGCCPVGYYFQGCAKGPAPITDPKCPADDNKVYTAPNGRKFTILCDRANNGAAGTGPDLPTYPGTPKTCAETCAAAAACDKVAVGYGYCYPYSAASTVSLNHPRGPGIVSFIPFVEGKAATVDIPATDDKPATGGIPML</sequence>
<dbReference type="Proteomes" id="UP001144673">
    <property type="component" value="Chromosome 3"/>
</dbReference>
<protein>
    <submittedName>
        <fullName evidence="2">Uncharacterized protein</fullName>
    </submittedName>
</protein>
<dbReference type="RefSeq" id="XP_056050874.1">
    <property type="nucleotide sequence ID" value="XM_056193881.1"/>
</dbReference>